<dbReference type="Pfam" id="PF00195">
    <property type="entry name" value="Chal_sti_synt_N"/>
    <property type="match status" value="1"/>
</dbReference>
<sequence>MTRIAAVHGVLPPHRYSQAEITDAFARACLPEGADRRLLDRLHASARVDFRHLALPLDQYAKLDGFGAANDAFIETAVELGAEAVGGALAAAGIAPEDVDMILFTSVTGLAAPSVDARLAGRLGLRPDVKRVPVFGLGCVAGAAGIARLHDYLRGWPDHVAVLLSVELCSLTLQRGDASVANMVASALFGDGATAVVACGDARRPRTGCPPRGGPAVVASRSRLYPGSEGVMGWEVGETGFRVVLDASVPEVVRAYLADDVTGFLADHGLAGGDVTAWVCHPGGPKVLEAVAETLGLPEGALDLTWRSLAEVGNLSSSSVLRVLRDTLALRPPPPGTPGLLLAMGPGFCSELVLLRW</sequence>
<proteinExistence type="inferred from homology"/>
<accession>A0ABN3VU43</accession>
<dbReference type="CDD" id="cd00831">
    <property type="entry name" value="CHS_like"/>
    <property type="match status" value="1"/>
</dbReference>
<dbReference type="SUPFAM" id="SSF53901">
    <property type="entry name" value="Thiolase-like"/>
    <property type="match status" value="1"/>
</dbReference>
<comment type="caution">
    <text evidence="6">The sequence shown here is derived from an EMBL/GenBank/DDBJ whole genome shotgun (WGS) entry which is preliminary data.</text>
</comment>
<comment type="similarity">
    <text evidence="1">Belongs to the thiolase-like superfamily. Chalcone/stilbene synthases family.</text>
</comment>
<evidence type="ECO:0000259" key="4">
    <source>
        <dbReference type="Pfam" id="PF00195"/>
    </source>
</evidence>
<dbReference type="InterPro" id="IPR012328">
    <property type="entry name" value="Chalcone/stilbene_synt_C"/>
</dbReference>
<reference evidence="6 7" key="1">
    <citation type="journal article" date="2019" name="Int. J. Syst. Evol. Microbiol.">
        <title>The Global Catalogue of Microorganisms (GCM) 10K type strain sequencing project: providing services to taxonomists for standard genome sequencing and annotation.</title>
        <authorList>
            <consortium name="The Broad Institute Genomics Platform"/>
            <consortium name="The Broad Institute Genome Sequencing Center for Infectious Disease"/>
            <person name="Wu L."/>
            <person name="Ma J."/>
        </authorList>
    </citation>
    <scope>NUCLEOTIDE SEQUENCE [LARGE SCALE GENOMIC DNA]</scope>
    <source>
        <strain evidence="6 7">JCM 6242</strain>
    </source>
</reference>
<evidence type="ECO:0000259" key="5">
    <source>
        <dbReference type="Pfam" id="PF02797"/>
    </source>
</evidence>
<feature type="domain" description="Chalcone/stilbene synthase C-terminal" evidence="5">
    <location>
        <begin position="219"/>
        <end position="356"/>
    </location>
</feature>
<name>A0ABN3VU43_9ACTN</name>
<evidence type="ECO:0000313" key="7">
    <source>
        <dbReference type="Proteomes" id="UP001500831"/>
    </source>
</evidence>
<keyword evidence="3" id="KW-0012">Acyltransferase</keyword>
<evidence type="ECO:0000313" key="6">
    <source>
        <dbReference type="EMBL" id="GAA2862215.1"/>
    </source>
</evidence>
<dbReference type="Proteomes" id="UP001500831">
    <property type="component" value="Unassembled WGS sequence"/>
</dbReference>
<dbReference type="InterPro" id="IPR011141">
    <property type="entry name" value="Polyketide_synthase_type-III"/>
</dbReference>
<dbReference type="PIRSF" id="PIRSF000451">
    <property type="entry name" value="PKS_III"/>
    <property type="match status" value="1"/>
</dbReference>
<dbReference type="InterPro" id="IPR001099">
    <property type="entry name" value="Chalcone/stilbene_synt_N"/>
</dbReference>
<dbReference type="Pfam" id="PF02797">
    <property type="entry name" value="Chal_sti_synt_C"/>
    <property type="match status" value="1"/>
</dbReference>
<keyword evidence="7" id="KW-1185">Reference proteome</keyword>
<protein>
    <submittedName>
        <fullName evidence="6">3-oxoacyl-[acyl-carrier-protein] synthase III C-terminal domain-containing protein</fullName>
    </submittedName>
</protein>
<evidence type="ECO:0000256" key="3">
    <source>
        <dbReference type="ARBA" id="ARBA00023315"/>
    </source>
</evidence>
<dbReference type="PANTHER" id="PTHR11877">
    <property type="entry name" value="HYDROXYMETHYLGLUTARYL-COA SYNTHASE"/>
    <property type="match status" value="1"/>
</dbReference>
<evidence type="ECO:0000256" key="1">
    <source>
        <dbReference type="ARBA" id="ARBA00005531"/>
    </source>
</evidence>
<dbReference type="InterPro" id="IPR016039">
    <property type="entry name" value="Thiolase-like"/>
</dbReference>
<dbReference type="PANTHER" id="PTHR11877:SF99">
    <property type="entry name" value="1,3,6,8-TETRAHYDROXYNAPHTHALENE SYNTHASE"/>
    <property type="match status" value="1"/>
</dbReference>
<organism evidence="6 7">
    <name type="scientific">Streptosporangium fragile</name>
    <dbReference type="NCBI Taxonomy" id="46186"/>
    <lineage>
        <taxon>Bacteria</taxon>
        <taxon>Bacillati</taxon>
        <taxon>Actinomycetota</taxon>
        <taxon>Actinomycetes</taxon>
        <taxon>Streptosporangiales</taxon>
        <taxon>Streptosporangiaceae</taxon>
        <taxon>Streptosporangium</taxon>
    </lineage>
</organism>
<dbReference type="EMBL" id="BAAAVI010000012">
    <property type="protein sequence ID" value="GAA2862215.1"/>
    <property type="molecule type" value="Genomic_DNA"/>
</dbReference>
<gene>
    <name evidence="6" type="ORF">GCM10010517_21080</name>
</gene>
<dbReference type="RefSeq" id="WP_344970095.1">
    <property type="nucleotide sequence ID" value="NZ_BAAAVI010000012.1"/>
</dbReference>
<dbReference type="Gene3D" id="3.40.47.10">
    <property type="match status" value="2"/>
</dbReference>
<evidence type="ECO:0000256" key="2">
    <source>
        <dbReference type="ARBA" id="ARBA00022679"/>
    </source>
</evidence>
<feature type="domain" description="Chalcone/stilbene synthase N-terminal" evidence="4">
    <location>
        <begin position="5"/>
        <end position="200"/>
    </location>
</feature>
<keyword evidence="2" id="KW-0808">Transferase</keyword>